<feature type="domain" description="WDHD1/CFT4 helical bundle" evidence="6">
    <location>
        <begin position="743"/>
        <end position="843"/>
    </location>
</feature>
<evidence type="ECO:0000259" key="5">
    <source>
        <dbReference type="Pfam" id="PF12341"/>
    </source>
</evidence>
<dbReference type="InterPro" id="IPR036322">
    <property type="entry name" value="WD40_repeat_dom_sf"/>
</dbReference>
<dbReference type="Gene3D" id="2.130.10.10">
    <property type="entry name" value="YVTN repeat-like/Quinoprotein amine dehydrogenase"/>
    <property type="match status" value="1"/>
</dbReference>
<keyword evidence="2" id="KW-0853">WD repeat</keyword>
<protein>
    <submittedName>
        <fullName evidence="7">Uncharacterized protein</fullName>
    </submittedName>
</protein>
<evidence type="ECO:0000256" key="4">
    <source>
        <dbReference type="ARBA" id="ARBA00023242"/>
    </source>
</evidence>
<dbReference type="Pfam" id="PF20946">
    <property type="entry name" value="Ctf4_C"/>
    <property type="match status" value="1"/>
</dbReference>
<organism evidence="7 8">
    <name type="scientific">Metschnikowia bicuspidata</name>
    <dbReference type="NCBI Taxonomy" id="27322"/>
    <lineage>
        <taxon>Eukaryota</taxon>
        <taxon>Fungi</taxon>
        <taxon>Dikarya</taxon>
        <taxon>Ascomycota</taxon>
        <taxon>Saccharomycotina</taxon>
        <taxon>Pichiomycetes</taxon>
        <taxon>Metschnikowiaceae</taxon>
        <taxon>Metschnikowia</taxon>
    </lineage>
</organism>
<dbReference type="GO" id="GO:0043596">
    <property type="term" value="C:nuclear replication fork"/>
    <property type="evidence" value="ECO:0007669"/>
    <property type="project" value="TreeGrafter"/>
</dbReference>
<evidence type="ECO:0000259" key="6">
    <source>
        <dbReference type="Pfam" id="PF20946"/>
    </source>
</evidence>
<gene>
    <name evidence="7" type="ORF">METBISCDRAFT_24543</name>
</gene>
<keyword evidence="4" id="KW-0539">Nucleus</keyword>
<dbReference type="PANTHER" id="PTHR19932">
    <property type="entry name" value="WD REPEAT AND HMG-BOX DNA BINDING PROTEIN"/>
    <property type="match status" value="1"/>
</dbReference>
<dbReference type="InterPro" id="IPR048591">
    <property type="entry name" value="WDHD1/CFT4_hel"/>
</dbReference>
<evidence type="ECO:0000313" key="8">
    <source>
        <dbReference type="Proteomes" id="UP000268321"/>
    </source>
</evidence>
<comment type="subcellular location">
    <subcellularLocation>
        <location evidence="1">Nucleus</location>
    </subcellularLocation>
</comment>
<dbReference type="InterPro" id="IPR022100">
    <property type="entry name" value="WDHD1/CFT4_beta-prop_2nd"/>
</dbReference>
<dbReference type="GO" id="GO:0006281">
    <property type="term" value="P:DNA repair"/>
    <property type="evidence" value="ECO:0007669"/>
    <property type="project" value="TreeGrafter"/>
</dbReference>
<dbReference type="GO" id="GO:0003682">
    <property type="term" value="F:chromatin binding"/>
    <property type="evidence" value="ECO:0007669"/>
    <property type="project" value="TreeGrafter"/>
</dbReference>
<feature type="domain" description="WDHD1/CFT4 second beta-propeller" evidence="5">
    <location>
        <begin position="406"/>
        <end position="715"/>
    </location>
</feature>
<dbReference type="AlphaFoldDB" id="A0A4P9Z959"/>
<keyword evidence="8" id="KW-1185">Reference proteome</keyword>
<sequence length="844" mass="93233">MATVIPAFLDGNTFVHYSNATGRLISGNTGGLVKVFDPENDTEPTSIDIPENVTALGTHGDKLLVATTAGELALLTVSTKSLGSVSYQVIYKCGHVLRDVAFINDGNRSVCVGDRPVLVVVDHMDGFRTQEIALPANPTNLAYSSSGEVVAISLCNGDVHVISVINEQPTYVHTLARVLPPKTLSSSDFVDYAGAHAHEMVCTKSVWSNQGETLLVPTQSRSVDAFLRTDWSRLLQLPVSGKTIVSLAASLSLSVVSVLYEDGSIDFCKPGAAAAMASLPGAAQRLATNITWAKNSVYYGSASGPLYSHQIRLEDADPVTSHDVELLFVDLAEERVSLAKKHSLDDSHIIDEDEDNNANGYDETANGYDKYYNKSVEGFLASRRKKHKHAKHSSSPQPSIPYRIVPYSPGATPWIQSTSGTGGSKRRYIFMSSIGYVWSVCAEDQTSISVSFFDRIVNKDYHFVDHNDFDLCSMNEKGVLFGCSGFSDDQKLQRGKVFYRHHVNTSDSWERQIPLVAGEYITSVSLTSTADVESGEVLIVVGTNYGYLRFFNLYGLCINLIKTSPVAATIASRLDAVFIVHRAGPNNYTYSIINVTEDYTFVQQERALALTEDRGPLIKGLCFNEYSDPCIVAGIDDVLSILSHWREPNNARWVPLLNCKDIVTDYGLTASKRNWSCWPLGFQDEKFVAMVLKNSDAYPGFPLPLPVDFDVRMPVKCFRSLVEEKADEDDVDAKLAQIQKEDPEEEFLRASTFGKLLSASMADADNEDEQLEKLNHFSMTFDKSLLKLFNSACQSNRLNKAFSIVKLIKNDKALLAATRIGERHNFNKLVAKINRLREEIMEED</sequence>
<keyword evidence="3" id="KW-0677">Repeat</keyword>
<evidence type="ECO:0000256" key="2">
    <source>
        <dbReference type="ARBA" id="ARBA00022574"/>
    </source>
</evidence>
<evidence type="ECO:0000256" key="1">
    <source>
        <dbReference type="ARBA" id="ARBA00004123"/>
    </source>
</evidence>
<dbReference type="InterPro" id="IPR015943">
    <property type="entry name" value="WD40/YVTN_repeat-like_dom_sf"/>
</dbReference>
<dbReference type="Proteomes" id="UP000268321">
    <property type="component" value="Unassembled WGS sequence"/>
</dbReference>
<dbReference type="OrthoDB" id="427368at2759"/>
<name>A0A4P9Z959_9ASCO</name>
<dbReference type="EMBL" id="ML004511">
    <property type="protein sequence ID" value="RKP29098.1"/>
    <property type="molecule type" value="Genomic_DNA"/>
</dbReference>
<dbReference type="GO" id="GO:0006261">
    <property type="term" value="P:DNA-templated DNA replication"/>
    <property type="evidence" value="ECO:0007669"/>
    <property type="project" value="TreeGrafter"/>
</dbReference>
<dbReference type="PANTHER" id="PTHR19932:SF10">
    <property type="entry name" value="WD REPEAT AND HMG-BOX DNA-BINDING PROTEIN 1"/>
    <property type="match status" value="1"/>
</dbReference>
<dbReference type="Pfam" id="PF12341">
    <property type="entry name" value="Mcl1_mid"/>
    <property type="match status" value="1"/>
</dbReference>
<proteinExistence type="predicted"/>
<dbReference type="GO" id="GO:0000278">
    <property type="term" value="P:mitotic cell cycle"/>
    <property type="evidence" value="ECO:0007669"/>
    <property type="project" value="TreeGrafter"/>
</dbReference>
<accession>A0A4P9Z959</accession>
<evidence type="ECO:0000256" key="3">
    <source>
        <dbReference type="ARBA" id="ARBA00022737"/>
    </source>
</evidence>
<evidence type="ECO:0000313" key="7">
    <source>
        <dbReference type="EMBL" id="RKP29098.1"/>
    </source>
</evidence>
<reference evidence="8" key="1">
    <citation type="journal article" date="2018" name="Nat. Microbiol.">
        <title>Leveraging single-cell genomics to expand the fungal tree of life.</title>
        <authorList>
            <person name="Ahrendt S.R."/>
            <person name="Quandt C.A."/>
            <person name="Ciobanu D."/>
            <person name="Clum A."/>
            <person name="Salamov A."/>
            <person name="Andreopoulos B."/>
            <person name="Cheng J.F."/>
            <person name="Woyke T."/>
            <person name="Pelin A."/>
            <person name="Henrissat B."/>
            <person name="Reynolds N.K."/>
            <person name="Benny G.L."/>
            <person name="Smith M.E."/>
            <person name="James T.Y."/>
            <person name="Grigoriev I.V."/>
        </authorList>
    </citation>
    <scope>NUCLEOTIDE SEQUENCE [LARGE SCALE GENOMIC DNA]</scope>
    <source>
        <strain evidence="8">Baker2002</strain>
    </source>
</reference>
<dbReference type="SUPFAM" id="SSF50978">
    <property type="entry name" value="WD40 repeat-like"/>
    <property type="match status" value="1"/>
</dbReference>